<gene>
    <name evidence="2" type="ORF">HHJ67_06880</name>
</gene>
<evidence type="ECO:0000313" key="2">
    <source>
        <dbReference type="EMBL" id="NMW87478.1"/>
    </source>
</evidence>
<dbReference type="Proteomes" id="UP000553981">
    <property type="component" value="Unassembled WGS sequence"/>
</dbReference>
<comment type="caution">
    <text evidence="2">The sequence shown here is derived from an EMBL/GenBank/DDBJ whole genome shotgun (WGS) entry which is preliminary data.</text>
</comment>
<feature type="region of interest" description="Disordered" evidence="1">
    <location>
        <begin position="1"/>
        <end position="21"/>
    </location>
</feature>
<organism evidence="2 3">
    <name type="scientific">Mobiluncus curtisii</name>
    <dbReference type="NCBI Taxonomy" id="2051"/>
    <lineage>
        <taxon>Bacteria</taxon>
        <taxon>Bacillati</taxon>
        <taxon>Actinomycetota</taxon>
        <taxon>Actinomycetes</taxon>
        <taxon>Actinomycetales</taxon>
        <taxon>Actinomycetaceae</taxon>
        <taxon>Mobiluncus</taxon>
    </lineage>
</organism>
<accession>A0A7Y0YCF5</accession>
<sequence>MSFTPQKLGPGHLKFGATGSEQEFGSMTTATSIEPDIKEEDPVPMLDGSNYVEQGEILGTLKGTFYQDYTMEGLTAWTWTNGGKNMPFEFRPRNDSDMIIKGSCMIKPVKVGGDPNKANTADFEFTLTSRPVMEKATATPPAGS</sequence>
<name>A0A7Y0YCF5_9ACTO</name>
<proteinExistence type="predicted"/>
<dbReference type="AlphaFoldDB" id="A0A7Y0YCF5"/>
<evidence type="ECO:0000256" key="1">
    <source>
        <dbReference type="SAM" id="MobiDB-lite"/>
    </source>
</evidence>
<reference evidence="2 3" key="1">
    <citation type="submission" date="2020-04" db="EMBL/GenBank/DDBJ databases">
        <title>Antimicrobial susceptibility and clonality of vaginal-derived multi-drug resistant Mobiluncus isolates in China.</title>
        <authorList>
            <person name="Zhang X."/>
        </authorList>
    </citation>
    <scope>NUCLEOTIDE SEQUENCE [LARGE SCALE GENOMIC DNA]</scope>
    <source>
        <strain evidence="2 3">19</strain>
    </source>
</reference>
<dbReference type="EMBL" id="JABCUI010000003">
    <property type="protein sequence ID" value="NMW87478.1"/>
    <property type="molecule type" value="Genomic_DNA"/>
</dbReference>
<evidence type="ECO:0000313" key="3">
    <source>
        <dbReference type="Proteomes" id="UP000553981"/>
    </source>
</evidence>
<dbReference type="RefSeq" id="WP_169770712.1">
    <property type="nucleotide sequence ID" value="NZ_JABCUI010000003.1"/>
</dbReference>
<protein>
    <submittedName>
        <fullName evidence="2">Uncharacterized protein</fullName>
    </submittedName>
</protein>